<sequence length="129" mass="14623">MSLGWPGNASGSPQEELEEVSGLNLQLSSAFKSFIFGSDPPTCFSFISVVASKIRRVHTLGESMKLLWRTNTSLRYFMLHQTVIPVMHNEFMGRECTGNQFLNLLHLPLFFLCVSVQFDDDQEYVGQNK</sequence>
<protein>
    <submittedName>
        <fullName evidence="1">Uncharacterized protein</fullName>
    </submittedName>
</protein>
<reference evidence="1" key="1">
    <citation type="submission" date="2022-04" db="EMBL/GenBank/DDBJ databases">
        <title>Jade perch genome.</title>
        <authorList>
            <person name="Chao B."/>
        </authorList>
    </citation>
    <scope>NUCLEOTIDE SEQUENCE</scope>
    <source>
        <strain evidence="1">CB-2022</strain>
    </source>
</reference>
<proteinExistence type="predicted"/>
<gene>
    <name evidence="1" type="ORF">L3Q82_006027</name>
</gene>
<organism evidence="1 2">
    <name type="scientific">Scortum barcoo</name>
    <name type="common">barcoo grunter</name>
    <dbReference type="NCBI Taxonomy" id="214431"/>
    <lineage>
        <taxon>Eukaryota</taxon>
        <taxon>Metazoa</taxon>
        <taxon>Chordata</taxon>
        <taxon>Craniata</taxon>
        <taxon>Vertebrata</taxon>
        <taxon>Euteleostomi</taxon>
        <taxon>Actinopterygii</taxon>
        <taxon>Neopterygii</taxon>
        <taxon>Teleostei</taxon>
        <taxon>Neoteleostei</taxon>
        <taxon>Acanthomorphata</taxon>
        <taxon>Eupercaria</taxon>
        <taxon>Centrarchiformes</taxon>
        <taxon>Terapontoidei</taxon>
        <taxon>Terapontidae</taxon>
        <taxon>Scortum</taxon>
    </lineage>
</organism>
<keyword evidence="2" id="KW-1185">Reference proteome</keyword>
<evidence type="ECO:0000313" key="2">
    <source>
        <dbReference type="Proteomes" id="UP000831701"/>
    </source>
</evidence>
<dbReference type="Proteomes" id="UP000831701">
    <property type="component" value="Chromosome 3"/>
</dbReference>
<comment type="caution">
    <text evidence="1">The sequence shown here is derived from an EMBL/GenBank/DDBJ whole genome shotgun (WGS) entry which is preliminary data.</text>
</comment>
<accession>A0ACB8X2D0</accession>
<dbReference type="EMBL" id="CM041533">
    <property type="protein sequence ID" value="KAI3374159.1"/>
    <property type="molecule type" value="Genomic_DNA"/>
</dbReference>
<name>A0ACB8X2D0_9TELE</name>
<evidence type="ECO:0000313" key="1">
    <source>
        <dbReference type="EMBL" id="KAI3374159.1"/>
    </source>
</evidence>